<dbReference type="Gene3D" id="2.30.30.40">
    <property type="entry name" value="SH3 Domains"/>
    <property type="match status" value="1"/>
</dbReference>
<dbReference type="InterPro" id="IPR011330">
    <property type="entry name" value="Glyco_hydro/deAcase_b/a-brl"/>
</dbReference>
<evidence type="ECO:0000256" key="1">
    <source>
        <dbReference type="ARBA" id="ARBA00022729"/>
    </source>
</evidence>
<dbReference type="EMBL" id="JARSFG010000005">
    <property type="protein sequence ID" value="MEC1177600.1"/>
    <property type="molecule type" value="Genomic_DNA"/>
</dbReference>
<dbReference type="PANTHER" id="PTHR34216">
    <property type="match status" value="1"/>
</dbReference>
<sequence length="393" mass="45811">MYKKLSYFILFFITIFAINLSIGERSEVSYVTTQEDDLPIFDSHNATIGFLKINQTYKVKSEEQNYWKIRFGNGVGYVAKNHTSTTSKTEKTPKEYKSKNTIIVNENTIVYEKASPKAKQMAIINKNQRYPIVSNHYFNWYKVRVGDKVGYIRKDHTEKDNGIPVLMYHHLLADAENKKFRDVSAVTSVENFEAQMKWLYDNDYQSISLQELEQFLNKEINLPGKAVVITFDDGLKSNYIYGYPILKQYHFKATEFLITSRIHLDTTPDFKPDAIQTLSMAEVEAMQDVFDMQSHTHNLHSAENGKSHVVIKDEDEVKNDFLMSNNMIQSKYMAYPFGQYNRKTIEILKELDMKMAFTIKNGKVKIGDNPYKLKRLAVNYDHTLEEFVEMVEN</sequence>
<dbReference type="Gene3D" id="3.20.20.370">
    <property type="entry name" value="Glycoside hydrolase/deacetylase"/>
    <property type="match status" value="1"/>
</dbReference>
<dbReference type="PANTHER" id="PTHR34216:SF13">
    <property type="entry name" value="XYLANASE_CHITIN DEACETYLASE"/>
    <property type="match status" value="1"/>
</dbReference>
<reference evidence="3 4" key="1">
    <citation type="submission" date="2023-03" db="EMBL/GenBank/DDBJ databases">
        <title>Bacillus Genome Sequencing.</title>
        <authorList>
            <person name="Dunlap C."/>
        </authorList>
    </citation>
    <scope>NUCLEOTIDE SEQUENCE [LARGE SCALE GENOMIC DNA]</scope>
    <source>
        <strain evidence="3 4">B-59205</strain>
    </source>
</reference>
<name>A0AAW9NJL7_9BACL</name>
<gene>
    <name evidence="3" type="ORF">P9B03_03815</name>
</gene>
<dbReference type="AlphaFoldDB" id="A0AAW9NJL7"/>
<evidence type="ECO:0000313" key="3">
    <source>
        <dbReference type="EMBL" id="MEC1177600.1"/>
    </source>
</evidence>
<protein>
    <submittedName>
        <fullName evidence="3">Polysaccharide deacetylase family protein</fullName>
    </submittedName>
</protein>
<dbReference type="PROSITE" id="PS51677">
    <property type="entry name" value="NODB"/>
    <property type="match status" value="1"/>
</dbReference>
<dbReference type="Proteomes" id="UP001344888">
    <property type="component" value="Unassembled WGS sequence"/>
</dbReference>
<dbReference type="RefSeq" id="WP_326122014.1">
    <property type="nucleotide sequence ID" value="NZ_JARSFG010000005.1"/>
</dbReference>
<dbReference type="GO" id="GO:0005975">
    <property type="term" value="P:carbohydrate metabolic process"/>
    <property type="evidence" value="ECO:0007669"/>
    <property type="project" value="InterPro"/>
</dbReference>
<proteinExistence type="predicted"/>
<dbReference type="CDD" id="cd10966">
    <property type="entry name" value="CE4_yadE_5s"/>
    <property type="match status" value="1"/>
</dbReference>
<dbReference type="SMART" id="SM00287">
    <property type="entry name" value="SH3b"/>
    <property type="match status" value="2"/>
</dbReference>
<evidence type="ECO:0000259" key="2">
    <source>
        <dbReference type="PROSITE" id="PS51677"/>
    </source>
</evidence>
<dbReference type="InterPro" id="IPR051398">
    <property type="entry name" value="Polysacch_Deacetylase"/>
</dbReference>
<accession>A0AAW9NJL7</accession>
<dbReference type="InterPro" id="IPR003646">
    <property type="entry name" value="SH3-like_bac-type"/>
</dbReference>
<evidence type="ECO:0000313" key="4">
    <source>
        <dbReference type="Proteomes" id="UP001344888"/>
    </source>
</evidence>
<feature type="domain" description="NodB homology" evidence="2">
    <location>
        <begin position="225"/>
        <end position="393"/>
    </location>
</feature>
<dbReference type="SUPFAM" id="SSF88713">
    <property type="entry name" value="Glycoside hydrolase/deacetylase"/>
    <property type="match status" value="1"/>
</dbReference>
<organism evidence="3 4">
    <name type="scientific">Metasolibacillus meyeri</name>
    <dbReference type="NCBI Taxonomy" id="1071052"/>
    <lineage>
        <taxon>Bacteria</taxon>
        <taxon>Bacillati</taxon>
        <taxon>Bacillota</taxon>
        <taxon>Bacilli</taxon>
        <taxon>Bacillales</taxon>
        <taxon>Caryophanaceae</taxon>
        <taxon>Metasolibacillus</taxon>
    </lineage>
</organism>
<dbReference type="InterPro" id="IPR002509">
    <property type="entry name" value="NODB_dom"/>
</dbReference>
<keyword evidence="1" id="KW-0732">Signal</keyword>
<comment type="caution">
    <text evidence="3">The sequence shown here is derived from an EMBL/GenBank/DDBJ whole genome shotgun (WGS) entry which is preliminary data.</text>
</comment>
<dbReference type="GO" id="GO:0016810">
    <property type="term" value="F:hydrolase activity, acting on carbon-nitrogen (but not peptide) bonds"/>
    <property type="evidence" value="ECO:0007669"/>
    <property type="project" value="InterPro"/>
</dbReference>
<dbReference type="Pfam" id="PF01522">
    <property type="entry name" value="Polysacc_deac_1"/>
    <property type="match status" value="1"/>
</dbReference>
<keyword evidence="4" id="KW-1185">Reference proteome</keyword>